<feature type="non-terminal residue" evidence="2">
    <location>
        <position position="74"/>
    </location>
</feature>
<name>A6JIQ8_RAT</name>
<dbReference type="AlphaFoldDB" id="A6JIQ8"/>
<organism evidence="2 3">
    <name type="scientific">Rattus norvegicus</name>
    <name type="common">Rat</name>
    <dbReference type="NCBI Taxonomy" id="10116"/>
    <lineage>
        <taxon>Eukaryota</taxon>
        <taxon>Metazoa</taxon>
        <taxon>Chordata</taxon>
        <taxon>Craniata</taxon>
        <taxon>Vertebrata</taxon>
        <taxon>Euteleostomi</taxon>
        <taxon>Mammalia</taxon>
        <taxon>Eutheria</taxon>
        <taxon>Euarchontoglires</taxon>
        <taxon>Glires</taxon>
        <taxon>Rodentia</taxon>
        <taxon>Myomorpha</taxon>
        <taxon>Muroidea</taxon>
        <taxon>Muridae</taxon>
        <taxon>Murinae</taxon>
        <taxon>Rattus</taxon>
    </lineage>
</organism>
<dbReference type="EMBL" id="CH473987">
    <property type="protein sequence ID" value="EDM18825.1"/>
    <property type="molecule type" value="Genomic_DNA"/>
</dbReference>
<evidence type="ECO:0000256" key="1">
    <source>
        <dbReference type="SAM" id="MobiDB-lite"/>
    </source>
</evidence>
<feature type="region of interest" description="Disordered" evidence="1">
    <location>
        <begin position="1"/>
        <end position="74"/>
    </location>
</feature>
<sequence>MSRLHLTTVTSTQGQQQIQHLCPQPENTPTSNGNHILLQHGSFPKLPINTAPVVLHGGPGSPNPCLNRQHHPAP</sequence>
<evidence type="ECO:0000313" key="2">
    <source>
        <dbReference type="EMBL" id="EDM18825.1"/>
    </source>
</evidence>
<dbReference type="Proteomes" id="UP000234681">
    <property type="component" value="Chromosome 9"/>
</dbReference>
<feature type="compositionally biased region" description="Polar residues" evidence="1">
    <location>
        <begin position="1"/>
        <end position="34"/>
    </location>
</feature>
<gene>
    <name evidence="2" type="ORF">rCG_43572</name>
</gene>
<accession>A6JIQ8</accession>
<protein>
    <submittedName>
        <fullName evidence="2">RCG43572</fullName>
    </submittedName>
</protein>
<reference evidence="2 3" key="1">
    <citation type="submission" date="2005-09" db="EMBL/GenBank/DDBJ databases">
        <authorList>
            <person name="Mural R.J."/>
            <person name="Li P.W."/>
            <person name="Adams M.D."/>
            <person name="Amanatides P.G."/>
            <person name="Baden-Tillson H."/>
            <person name="Barnstead M."/>
            <person name="Chin S.H."/>
            <person name="Dew I."/>
            <person name="Evans C.A."/>
            <person name="Ferriera S."/>
            <person name="Flanigan M."/>
            <person name="Fosler C."/>
            <person name="Glodek A."/>
            <person name="Gu Z."/>
            <person name="Holt R.A."/>
            <person name="Jennings D."/>
            <person name="Kraft C.L."/>
            <person name="Lu F."/>
            <person name="Nguyen T."/>
            <person name="Nusskern D.R."/>
            <person name="Pfannkoch C.M."/>
            <person name="Sitter C."/>
            <person name="Sutton G.G."/>
            <person name="Venter J.C."/>
            <person name="Wang Z."/>
            <person name="Woodage T."/>
            <person name="Zheng X.H."/>
            <person name="Zhong F."/>
        </authorList>
    </citation>
    <scope>NUCLEOTIDE SEQUENCE [LARGE SCALE GENOMIC DNA]</scope>
    <source>
        <strain>BN</strain>
        <strain evidence="3">Sprague-Dawley</strain>
    </source>
</reference>
<proteinExistence type="predicted"/>
<evidence type="ECO:0000313" key="3">
    <source>
        <dbReference type="Proteomes" id="UP000234681"/>
    </source>
</evidence>